<dbReference type="RefSeq" id="WP_015279592.1">
    <property type="nucleotide sequence ID" value="NC_019940.1"/>
</dbReference>
<dbReference type="AlphaFoldDB" id="L0GVQ0"/>
<dbReference type="EMBL" id="CP003051">
    <property type="protein sequence ID" value="AGA89445.1"/>
    <property type="molecule type" value="Genomic_DNA"/>
</dbReference>
<dbReference type="eggNOG" id="COG4636">
    <property type="taxonomic scope" value="Bacteria"/>
</dbReference>
<dbReference type="STRING" id="765912.Thimo_0599"/>
<name>L0GVQ0_9GAMM</name>
<accession>L0GVQ0</accession>
<dbReference type="InterPro" id="IPR008538">
    <property type="entry name" value="Uma2"/>
</dbReference>
<dbReference type="Pfam" id="PF05685">
    <property type="entry name" value="Uma2"/>
    <property type="match status" value="1"/>
</dbReference>
<evidence type="ECO:0000313" key="2">
    <source>
        <dbReference type="EMBL" id="AGA89445.1"/>
    </source>
</evidence>
<evidence type="ECO:0000259" key="1">
    <source>
        <dbReference type="Pfam" id="PF05685"/>
    </source>
</evidence>
<protein>
    <recommendedName>
        <fullName evidence="1">Putative restriction endonuclease domain-containing protein</fullName>
    </recommendedName>
</protein>
<feature type="domain" description="Putative restriction endonuclease" evidence="1">
    <location>
        <begin position="27"/>
        <end position="140"/>
    </location>
</feature>
<evidence type="ECO:0000313" key="3">
    <source>
        <dbReference type="Proteomes" id="UP000010816"/>
    </source>
</evidence>
<dbReference type="Proteomes" id="UP000010816">
    <property type="component" value="Chromosome"/>
</dbReference>
<dbReference type="HOGENOM" id="CLU_107586_0_0_6"/>
<dbReference type="InterPro" id="IPR011335">
    <property type="entry name" value="Restrct_endonuc-II-like"/>
</dbReference>
<dbReference type="PANTHER" id="PTHR34107">
    <property type="entry name" value="SLL0198 PROTEIN-RELATED"/>
    <property type="match status" value="1"/>
</dbReference>
<sequence>MNWQEICAHPALKDLPFKLETDRWGHIVMSPASNRHSLLQGEIQALLRRFADDGLAFPECSVATDAGVKVADVAWASTAFLRRHGAANPYPEAPEIVIEVLSASNSRAEMEEKKALYFARGAQEFWLCTDAGEIVFYGPSSQLEQSLLVPGFPARVTLPFDA</sequence>
<dbReference type="OrthoDB" id="5568181at2"/>
<dbReference type="CDD" id="cd06260">
    <property type="entry name" value="DUF820-like"/>
    <property type="match status" value="1"/>
</dbReference>
<dbReference type="KEGG" id="tmb:Thimo_0599"/>
<reference evidence="2 3" key="1">
    <citation type="submission" date="2011-09" db="EMBL/GenBank/DDBJ databases">
        <title>Complete sequence of chromosome of Thioflavicoccus mobilis 8321.</title>
        <authorList>
            <consortium name="US DOE Joint Genome Institute"/>
            <person name="Lucas S."/>
            <person name="Han J."/>
            <person name="Lapidus A."/>
            <person name="Cheng J.-F."/>
            <person name="Goodwin L."/>
            <person name="Pitluck S."/>
            <person name="Peters L."/>
            <person name="Ovchinnikova G."/>
            <person name="Lu M."/>
            <person name="Detter J.C."/>
            <person name="Han C."/>
            <person name="Tapia R."/>
            <person name="Land M."/>
            <person name="Hauser L."/>
            <person name="Kyrpides N."/>
            <person name="Ivanova N."/>
            <person name="Pagani I."/>
            <person name="Vogl K."/>
            <person name="Liu Z."/>
            <person name="Imhoff J."/>
            <person name="Thiel V."/>
            <person name="Frigaard N.-U."/>
            <person name="Bryant D."/>
            <person name="Woyke T."/>
        </authorList>
    </citation>
    <scope>NUCLEOTIDE SEQUENCE [LARGE SCALE GENOMIC DNA]</scope>
    <source>
        <strain evidence="2 3">8321</strain>
    </source>
</reference>
<proteinExistence type="predicted"/>
<dbReference type="PANTHER" id="PTHR34107:SF4">
    <property type="entry name" value="SLL1222 PROTEIN"/>
    <property type="match status" value="1"/>
</dbReference>
<gene>
    <name evidence="2" type="ORF">Thimo_0599</name>
</gene>
<organism evidence="2 3">
    <name type="scientific">Thioflavicoccus mobilis 8321</name>
    <dbReference type="NCBI Taxonomy" id="765912"/>
    <lineage>
        <taxon>Bacteria</taxon>
        <taxon>Pseudomonadati</taxon>
        <taxon>Pseudomonadota</taxon>
        <taxon>Gammaproteobacteria</taxon>
        <taxon>Chromatiales</taxon>
        <taxon>Chromatiaceae</taxon>
        <taxon>Thioflavicoccus</taxon>
    </lineage>
</organism>
<dbReference type="PATRIC" id="fig|765912.4.peg.586"/>
<dbReference type="SUPFAM" id="SSF52980">
    <property type="entry name" value="Restriction endonuclease-like"/>
    <property type="match status" value="1"/>
</dbReference>
<dbReference type="Gene3D" id="3.90.1570.10">
    <property type="entry name" value="tt1808, chain A"/>
    <property type="match status" value="1"/>
</dbReference>
<keyword evidence="3" id="KW-1185">Reference proteome</keyword>
<dbReference type="InterPro" id="IPR012296">
    <property type="entry name" value="Nuclease_put_TT1808"/>
</dbReference>